<feature type="short sequence motif" description="VHIID" evidence="3">
    <location>
        <begin position="198"/>
        <end position="202"/>
    </location>
</feature>
<keyword evidence="5" id="KW-1185">Reference proteome</keyword>
<evidence type="ECO:0000256" key="1">
    <source>
        <dbReference type="ARBA" id="ARBA00023015"/>
    </source>
</evidence>
<protein>
    <submittedName>
        <fullName evidence="4">Nodulation-signaling pathway 2 -like</fullName>
    </submittedName>
</protein>
<dbReference type="OrthoDB" id="646981at2759"/>
<accession>A0A8S0PS87</accession>
<evidence type="ECO:0000256" key="3">
    <source>
        <dbReference type="PROSITE-ProRule" id="PRU01191"/>
    </source>
</evidence>
<comment type="similarity">
    <text evidence="3">Belongs to the GRAS family.</text>
</comment>
<feature type="region of interest" description="SAW" evidence="3">
    <location>
        <begin position="381"/>
        <end position="452"/>
    </location>
</feature>
<dbReference type="Gramene" id="OE9A035839T1">
    <property type="protein sequence ID" value="OE9A035839C1"/>
    <property type="gene ID" value="OE9A035839"/>
</dbReference>
<dbReference type="PROSITE" id="PS50985">
    <property type="entry name" value="GRAS"/>
    <property type="match status" value="1"/>
</dbReference>
<dbReference type="InterPro" id="IPR005202">
    <property type="entry name" value="TF_GRAS"/>
</dbReference>
<comment type="caution">
    <text evidence="3">Lacks conserved residue(s) required for the propagation of feature annotation.</text>
</comment>
<dbReference type="AlphaFoldDB" id="A0A8S0PS87"/>
<dbReference type="PANTHER" id="PTHR31636">
    <property type="entry name" value="OSJNBA0084A10.13 PROTEIN-RELATED"/>
    <property type="match status" value="1"/>
</dbReference>
<keyword evidence="2" id="KW-0804">Transcription</keyword>
<evidence type="ECO:0000313" key="4">
    <source>
        <dbReference type="EMBL" id="CAA2956902.1"/>
    </source>
</evidence>
<feature type="region of interest" description="Leucine repeat II (LRII)" evidence="3">
    <location>
        <begin position="243"/>
        <end position="275"/>
    </location>
</feature>
<evidence type="ECO:0000313" key="5">
    <source>
        <dbReference type="Proteomes" id="UP000594638"/>
    </source>
</evidence>
<organism evidence="4 5">
    <name type="scientific">Olea europaea subsp. europaea</name>
    <dbReference type="NCBI Taxonomy" id="158383"/>
    <lineage>
        <taxon>Eukaryota</taxon>
        <taxon>Viridiplantae</taxon>
        <taxon>Streptophyta</taxon>
        <taxon>Embryophyta</taxon>
        <taxon>Tracheophyta</taxon>
        <taxon>Spermatophyta</taxon>
        <taxon>Magnoliopsida</taxon>
        <taxon>eudicotyledons</taxon>
        <taxon>Gunneridae</taxon>
        <taxon>Pentapetalae</taxon>
        <taxon>asterids</taxon>
        <taxon>lamiids</taxon>
        <taxon>Lamiales</taxon>
        <taxon>Oleaceae</taxon>
        <taxon>Oleeae</taxon>
        <taxon>Olea</taxon>
    </lineage>
</organism>
<proteinExistence type="inferred from homology"/>
<sequence>MEYEIIHYDLEPSYIDQTNPYSIQDKVSNDIERFLQLETDFMDLDFIEEDAVLGLDENIQETTLLAAAACEEILHNVETQEDGLEGCGLTDLLLLGAEAIEAENWIFASSVVTKLNNLLSDEENGDNPIGRLALYFTEGLIYKSLDFPELQEETFGGKSNHNTFSAFQMLQELSPYVKFAHFTANQAILEATRGHEEVHVIDFDIMEGIQWPSLMVDLAGTEDASLRITAVVTDHKNLGNIQQTRLRLQDFANSINLPFNFDHVFMTTEKDFEEIKVENSTVIANCMLHQLHMPYKDSAMVKTFLKGVRKLCPKIVILVEEELFNLDKVSSMSYVEFFREALHHYAAVSDSLQSGFHGGFKLAVKIIERKFLRTRILDSVKQFPCEQRERQLWKNEYPSMEGFRPIPLSSWNVSQAKFLVSLFSGSYWVQNERCRLALCWKSRPLTTASIWVPKSIENQRKDQFLFNK</sequence>
<comment type="caution">
    <text evidence="4">The sequence shown here is derived from an EMBL/GenBank/DDBJ whole genome shotgun (WGS) entry which is preliminary data.</text>
</comment>
<gene>
    <name evidence="4" type="ORF">OLEA9_A035839</name>
</gene>
<reference evidence="4 5" key="1">
    <citation type="submission" date="2019-12" db="EMBL/GenBank/DDBJ databases">
        <authorList>
            <person name="Alioto T."/>
            <person name="Alioto T."/>
            <person name="Gomez Garrido J."/>
        </authorList>
    </citation>
    <scope>NUCLEOTIDE SEQUENCE [LARGE SCALE GENOMIC DNA]</scope>
</reference>
<name>A0A8S0PS87_OLEEU</name>
<keyword evidence="1" id="KW-0805">Transcription regulation</keyword>
<dbReference type="EMBL" id="CACTIH010000201">
    <property type="protein sequence ID" value="CAA2956902.1"/>
    <property type="molecule type" value="Genomic_DNA"/>
</dbReference>
<evidence type="ECO:0000256" key="2">
    <source>
        <dbReference type="ARBA" id="ARBA00023163"/>
    </source>
</evidence>
<dbReference type="Proteomes" id="UP000594638">
    <property type="component" value="Unassembled WGS sequence"/>
</dbReference>
<dbReference type="Pfam" id="PF03514">
    <property type="entry name" value="GRAS"/>
    <property type="match status" value="1"/>
</dbReference>